<protein>
    <submittedName>
        <fullName evidence="1">Uncharacterized protein</fullName>
    </submittedName>
</protein>
<organism evidence="1 2">
    <name type="scientific">Leucogyrophana mollusca</name>
    <dbReference type="NCBI Taxonomy" id="85980"/>
    <lineage>
        <taxon>Eukaryota</taxon>
        <taxon>Fungi</taxon>
        <taxon>Dikarya</taxon>
        <taxon>Basidiomycota</taxon>
        <taxon>Agaricomycotina</taxon>
        <taxon>Agaricomycetes</taxon>
        <taxon>Agaricomycetidae</taxon>
        <taxon>Boletales</taxon>
        <taxon>Boletales incertae sedis</taxon>
        <taxon>Leucogyrophana</taxon>
    </lineage>
</organism>
<sequence>MFTSNNNQEPDGQEDISDHEWEMRTGPLFIQIIDARHSDTMFDIFSSSQTILSSRPQLHT</sequence>
<evidence type="ECO:0000313" key="1">
    <source>
        <dbReference type="EMBL" id="KAH7917468.1"/>
    </source>
</evidence>
<keyword evidence="2" id="KW-1185">Reference proteome</keyword>
<proteinExistence type="predicted"/>
<comment type="caution">
    <text evidence="1">The sequence shown here is derived from an EMBL/GenBank/DDBJ whole genome shotgun (WGS) entry which is preliminary data.</text>
</comment>
<gene>
    <name evidence="1" type="ORF">BV22DRAFT_1042332</name>
</gene>
<evidence type="ECO:0000313" key="2">
    <source>
        <dbReference type="Proteomes" id="UP000790709"/>
    </source>
</evidence>
<reference evidence="1" key="1">
    <citation type="journal article" date="2021" name="New Phytol.">
        <title>Evolutionary innovations through gain and loss of genes in the ectomycorrhizal Boletales.</title>
        <authorList>
            <person name="Wu G."/>
            <person name="Miyauchi S."/>
            <person name="Morin E."/>
            <person name="Kuo A."/>
            <person name="Drula E."/>
            <person name="Varga T."/>
            <person name="Kohler A."/>
            <person name="Feng B."/>
            <person name="Cao Y."/>
            <person name="Lipzen A."/>
            <person name="Daum C."/>
            <person name="Hundley H."/>
            <person name="Pangilinan J."/>
            <person name="Johnson J."/>
            <person name="Barry K."/>
            <person name="LaButti K."/>
            <person name="Ng V."/>
            <person name="Ahrendt S."/>
            <person name="Min B."/>
            <person name="Choi I.G."/>
            <person name="Park H."/>
            <person name="Plett J.M."/>
            <person name="Magnuson J."/>
            <person name="Spatafora J.W."/>
            <person name="Nagy L.G."/>
            <person name="Henrissat B."/>
            <person name="Grigoriev I.V."/>
            <person name="Yang Z.L."/>
            <person name="Xu J."/>
            <person name="Martin F.M."/>
        </authorList>
    </citation>
    <scope>NUCLEOTIDE SEQUENCE</scope>
    <source>
        <strain evidence="1">KUC20120723A-06</strain>
    </source>
</reference>
<dbReference type="EMBL" id="MU267052">
    <property type="protein sequence ID" value="KAH7917468.1"/>
    <property type="molecule type" value="Genomic_DNA"/>
</dbReference>
<dbReference type="Proteomes" id="UP000790709">
    <property type="component" value="Unassembled WGS sequence"/>
</dbReference>
<accession>A0ACB8AWN0</accession>
<name>A0ACB8AWN0_9AGAM</name>
<feature type="non-terminal residue" evidence="1">
    <location>
        <position position="60"/>
    </location>
</feature>